<evidence type="ECO:0000259" key="11">
    <source>
        <dbReference type="Pfam" id="PF00082"/>
    </source>
</evidence>
<dbReference type="OrthoDB" id="10256524at2759"/>
<name>A0A9Q0N353_9DIPT</name>
<evidence type="ECO:0000256" key="3">
    <source>
        <dbReference type="ARBA" id="ARBA00012462"/>
    </source>
</evidence>
<evidence type="ECO:0000259" key="12">
    <source>
        <dbReference type="Pfam" id="PF21223"/>
    </source>
</evidence>
<evidence type="ECO:0000313" key="14">
    <source>
        <dbReference type="EMBL" id="KAJ6642680.1"/>
    </source>
</evidence>
<keyword evidence="15" id="KW-1185">Reference proteome</keyword>
<feature type="active site" description="Charge relay system" evidence="10">
    <location>
        <position position="457"/>
    </location>
</feature>
<evidence type="ECO:0000256" key="2">
    <source>
        <dbReference type="ARBA" id="ARBA00011073"/>
    </source>
</evidence>
<dbReference type="InterPro" id="IPR023828">
    <property type="entry name" value="Peptidase_S8_Ser-AS"/>
</dbReference>
<dbReference type="Pfam" id="PF00082">
    <property type="entry name" value="Peptidase_S8"/>
    <property type="match status" value="1"/>
</dbReference>
<evidence type="ECO:0000256" key="4">
    <source>
        <dbReference type="ARBA" id="ARBA00020244"/>
    </source>
</evidence>
<evidence type="ECO:0000256" key="10">
    <source>
        <dbReference type="PROSITE-ProRule" id="PRU01240"/>
    </source>
</evidence>
<evidence type="ECO:0000313" key="15">
    <source>
        <dbReference type="Proteomes" id="UP001151699"/>
    </source>
</evidence>
<evidence type="ECO:0000256" key="7">
    <source>
        <dbReference type="ARBA" id="ARBA00022801"/>
    </source>
</evidence>
<dbReference type="FunFam" id="3.40.50.200:FF:000003">
    <property type="entry name" value="Tripeptidyl peptidase 2"/>
    <property type="match status" value="1"/>
</dbReference>
<dbReference type="PRINTS" id="PR00723">
    <property type="entry name" value="SUBTILISIN"/>
</dbReference>
<dbReference type="GO" id="GO:0006508">
    <property type="term" value="P:proteolysis"/>
    <property type="evidence" value="ECO:0007669"/>
    <property type="project" value="UniProtKB-KW"/>
</dbReference>
<keyword evidence="8 10" id="KW-0720">Serine protease</keyword>
<comment type="similarity">
    <text evidence="2 10">Belongs to the peptidase S8 family.</text>
</comment>
<dbReference type="GO" id="GO:0004252">
    <property type="term" value="F:serine-type endopeptidase activity"/>
    <property type="evidence" value="ECO:0007669"/>
    <property type="project" value="UniProtKB-UniRule"/>
</dbReference>
<evidence type="ECO:0000256" key="5">
    <source>
        <dbReference type="ARBA" id="ARBA00022438"/>
    </source>
</evidence>
<feature type="domain" description="Tripeptidyl-peptidase II galactose-binding" evidence="13">
    <location>
        <begin position="665"/>
        <end position="756"/>
    </location>
</feature>
<comment type="catalytic activity">
    <reaction evidence="1">
        <text>Release of an N-terminal tripeptide from a polypeptide.</text>
        <dbReference type="EC" id="3.4.14.10"/>
    </reaction>
</comment>
<feature type="domain" description="Peptidase S8/S53" evidence="11">
    <location>
        <begin position="34"/>
        <end position="508"/>
    </location>
</feature>
<keyword evidence="5" id="KW-0031">Aminopeptidase</keyword>
<dbReference type="PROSITE" id="PS51892">
    <property type="entry name" value="SUBTILASE"/>
    <property type="match status" value="1"/>
</dbReference>
<evidence type="ECO:0000256" key="1">
    <source>
        <dbReference type="ARBA" id="ARBA00001910"/>
    </source>
</evidence>
<dbReference type="InterPro" id="IPR046940">
    <property type="entry name" value="TPPII_Ig-like_sf"/>
</dbReference>
<dbReference type="InterPro" id="IPR015500">
    <property type="entry name" value="Peptidase_S8_subtilisin-rel"/>
</dbReference>
<dbReference type="InterPro" id="IPR000209">
    <property type="entry name" value="Peptidase_S8/S53_dom"/>
</dbReference>
<accession>A0A9Q0N353</accession>
<feature type="active site" description="Charge relay system" evidence="10">
    <location>
        <position position="43"/>
    </location>
</feature>
<keyword evidence="6 10" id="KW-0645">Protease</keyword>
<evidence type="ECO:0000256" key="8">
    <source>
        <dbReference type="ARBA" id="ARBA00022825"/>
    </source>
</evidence>
<keyword evidence="7 10" id="KW-0378">Hydrolase</keyword>
<evidence type="ECO:0000256" key="6">
    <source>
        <dbReference type="ARBA" id="ARBA00022670"/>
    </source>
</evidence>
<dbReference type="Gene3D" id="3.40.50.200">
    <property type="entry name" value="Peptidase S8/S53 domain"/>
    <property type="match status" value="2"/>
</dbReference>
<reference evidence="14" key="1">
    <citation type="submission" date="2022-07" db="EMBL/GenBank/DDBJ databases">
        <authorList>
            <person name="Trinca V."/>
            <person name="Uliana J.V.C."/>
            <person name="Torres T.T."/>
            <person name="Ward R.J."/>
            <person name="Monesi N."/>
        </authorList>
    </citation>
    <scope>NUCLEOTIDE SEQUENCE</scope>
    <source>
        <strain evidence="14">HSMRA1968</strain>
        <tissue evidence="14">Whole embryos</tissue>
    </source>
</reference>
<dbReference type="Gene3D" id="2.60.40.3170">
    <property type="match status" value="1"/>
</dbReference>
<dbReference type="GO" id="GO:0005829">
    <property type="term" value="C:cytosol"/>
    <property type="evidence" value="ECO:0007669"/>
    <property type="project" value="TreeGrafter"/>
</dbReference>
<dbReference type="EMBL" id="WJQU01000002">
    <property type="protein sequence ID" value="KAJ6642680.1"/>
    <property type="molecule type" value="Genomic_DNA"/>
</dbReference>
<dbReference type="EC" id="3.4.14.10" evidence="3"/>
<dbReference type="SUPFAM" id="SSF52743">
    <property type="entry name" value="Subtilisin-like"/>
    <property type="match status" value="1"/>
</dbReference>
<dbReference type="PANTHER" id="PTHR43806">
    <property type="entry name" value="PEPTIDASE S8"/>
    <property type="match status" value="1"/>
</dbReference>
<feature type="domain" description="Tripeptidyl-peptidase II first Ig-like" evidence="12">
    <location>
        <begin position="530"/>
        <end position="645"/>
    </location>
</feature>
<dbReference type="Pfam" id="PF21223">
    <property type="entry name" value="TPPII_Ig-like-1"/>
    <property type="match status" value="1"/>
</dbReference>
<dbReference type="Pfam" id="PF21316">
    <property type="entry name" value="TPPII_GBD"/>
    <property type="match status" value="1"/>
</dbReference>
<comment type="caution">
    <text evidence="14">The sequence shown here is derived from an EMBL/GenBank/DDBJ whole genome shotgun (WGS) entry which is preliminary data.</text>
</comment>
<dbReference type="Gene3D" id="6.10.250.3080">
    <property type="match status" value="1"/>
</dbReference>
<dbReference type="InterPro" id="IPR036852">
    <property type="entry name" value="Peptidase_S8/S53_dom_sf"/>
</dbReference>
<evidence type="ECO:0000259" key="13">
    <source>
        <dbReference type="Pfam" id="PF21316"/>
    </source>
</evidence>
<dbReference type="InterPro" id="IPR050131">
    <property type="entry name" value="Peptidase_S8_subtilisin-like"/>
</dbReference>
<sequence>MDVVVEKTFPSENLVPKNETGVLNFLKKYPNYSGEGVTIAIFDSGVDPKSSGLQTTPDGKPKVIERFDCSGCGDVDTSKIITATSDKILGLSGRILNVSHRMKQENVAGDDYHIGIKGIYDLYPTKIREKLLNDIKLKEWDNPHKKAIADAARGIEIFNAANNYSTNNLSLSDKLKKEDLEGAHEYLTTFEKKFECSRSSFDIIVYASKDGWVTVIDINEDGDLENSLYLREYSKFQDIESINEYLSISINVHDDGNVLEIVGMCSSHGTHVAAIASANHGNDLDGVAPAAKIISCTIGDNRLGSMETGTSLIRAMIKVMDLCRSGRRVHIINMSYGEHAHWSNTGRVIELMAEVVNKYGVIWVVSAGNHGPALSTIGTPPDIVQSCLIGVGAYISPEMMEAEYTLRQKLPQNVYTWSSRDPCIDGGQGVTICAPGAAIASVPEFALTKRQLMNGTSMAAPHAAGAIAVIVSGLIQRNIPFSPFSIKRALWDSATYLSHVDPFAQGNGLLNVEKTFENLVQFSNSPDRDIRFSVTVGNSHSKGIHLRYVDPVPKEYIVAVEPVFLNDKNIDPKHKINFNLRLILVSTTPWVQTPTFLDLCYLSRSFSVKLDPTALPEGAHRASVKAYDSTNIAKGILFEVPVTVVVPHVIDIKKTRSIKFDTTTFSANTIVRKFINVPRGATWAVLELQTTEGTTSNQPAKFYVHTLQLVPMKFCKHLETQKLYAVSSESPTVHIFGCESDNVLEVCIAKYWSNAGETNLNFKIEFHGIKSNGLRKFR</sequence>
<dbReference type="InterPro" id="IPR048383">
    <property type="entry name" value="TPPII_Ig-like-1"/>
</dbReference>
<dbReference type="PROSITE" id="PS00138">
    <property type="entry name" value="SUBTILASE_SER"/>
    <property type="match status" value="1"/>
</dbReference>
<dbReference type="GO" id="GO:0008240">
    <property type="term" value="F:tripeptidyl-peptidase activity"/>
    <property type="evidence" value="ECO:0007669"/>
    <property type="project" value="UniProtKB-EC"/>
</dbReference>
<protein>
    <recommendedName>
        <fullName evidence="4">Tripeptidyl-peptidase 2</fullName>
        <ecNumber evidence="3">3.4.14.10</ecNumber>
    </recommendedName>
    <alternativeName>
        <fullName evidence="9">Tripeptidyl aminopeptidase</fullName>
    </alternativeName>
</protein>
<evidence type="ECO:0000256" key="9">
    <source>
        <dbReference type="ARBA" id="ARBA00032232"/>
    </source>
</evidence>
<dbReference type="AlphaFoldDB" id="A0A9Q0N353"/>
<organism evidence="14 15">
    <name type="scientific">Pseudolycoriella hygida</name>
    <dbReference type="NCBI Taxonomy" id="35572"/>
    <lineage>
        <taxon>Eukaryota</taxon>
        <taxon>Metazoa</taxon>
        <taxon>Ecdysozoa</taxon>
        <taxon>Arthropoda</taxon>
        <taxon>Hexapoda</taxon>
        <taxon>Insecta</taxon>
        <taxon>Pterygota</taxon>
        <taxon>Neoptera</taxon>
        <taxon>Endopterygota</taxon>
        <taxon>Diptera</taxon>
        <taxon>Nematocera</taxon>
        <taxon>Sciaroidea</taxon>
        <taxon>Sciaridae</taxon>
        <taxon>Pseudolycoriella</taxon>
    </lineage>
</organism>
<proteinExistence type="inferred from homology"/>
<dbReference type="Proteomes" id="UP001151699">
    <property type="component" value="Chromosome B"/>
</dbReference>
<feature type="active site" description="Charge relay system" evidence="10">
    <location>
        <position position="268"/>
    </location>
</feature>
<dbReference type="GO" id="GO:0004177">
    <property type="term" value="F:aminopeptidase activity"/>
    <property type="evidence" value="ECO:0007669"/>
    <property type="project" value="UniProtKB-KW"/>
</dbReference>
<dbReference type="PANTHER" id="PTHR43806:SF14">
    <property type="entry name" value="TRIPEPTIDYL-PEPTIDASE 2"/>
    <property type="match status" value="1"/>
</dbReference>
<gene>
    <name evidence="14" type="primary">TppII_0</name>
    <name evidence="14" type="ORF">Bhyg_07633</name>
</gene>
<dbReference type="InterPro" id="IPR048384">
    <property type="entry name" value="TPPII_GBD"/>
</dbReference>